<keyword evidence="2" id="KW-1185">Reference proteome</keyword>
<proteinExistence type="predicted"/>
<dbReference type="AlphaFoldDB" id="A0A1A7C2E8"/>
<protein>
    <submittedName>
        <fullName evidence="1">Uncharacterized protein</fullName>
    </submittedName>
</protein>
<dbReference type="Proteomes" id="UP000092713">
    <property type="component" value="Unassembled WGS sequence"/>
</dbReference>
<dbReference type="EMBL" id="LOCQ01000051">
    <property type="protein sequence ID" value="OBV39907.1"/>
    <property type="molecule type" value="Genomic_DNA"/>
</dbReference>
<name>A0A1A7C2E8_9BURK</name>
<organism evidence="1 2">
    <name type="scientific">Janthinobacterium psychrotolerans</name>
    <dbReference type="NCBI Taxonomy" id="1747903"/>
    <lineage>
        <taxon>Bacteria</taxon>
        <taxon>Pseudomonadati</taxon>
        <taxon>Pseudomonadota</taxon>
        <taxon>Betaproteobacteria</taxon>
        <taxon>Burkholderiales</taxon>
        <taxon>Oxalobacteraceae</taxon>
        <taxon>Janthinobacterium</taxon>
    </lineage>
</organism>
<gene>
    <name evidence="1" type="ORF">ASR47_1012130</name>
</gene>
<evidence type="ECO:0000313" key="1">
    <source>
        <dbReference type="EMBL" id="OBV39907.1"/>
    </source>
</evidence>
<comment type="caution">
    <text evidence="1">The sequence shown here is derived from an EMBL/GenBank/DDBJ whole genome shotgun (WGS) entry which is preliminary data.</text>
</comment>
<sequence length="167" mass="18617">MREAYFHEDDEGQVQLLPLDNLQHCLTQMGEQQAFADAHQSGAGWTEMYVREAAPSKLSALGITGEQLRLALMAVLPPYDAVFTGYSSYRVQCRNLLAFGGDNTETLFAGIDEHGIVDELWCSDGMPELLSLPLQEQLLLADWNAGLACPLSDRALFARYLQEYELD</sequence>
<evidence type="ECO:0000313" key="2">
    <source>
        <dbReference type="Proteomes" id="UP000092713"/>
    </source>
</evidence>
<accession>A0A1A7C2E8</accession>
<dbReference type="STRING" id="1747903.ASR47_1012130"/>
<reference evidence="1 2" key="1">
    <citation type="submission" date="2016-04" db="EMBL/GenBank/DDBJ databases">
        <title>Draft genome sequence of Janthinobacterium psychrotolerans sp. nov., isolated from freshwater sediments in Denmark.</title>
        <authorList>
            <person name="Gong X."/>
            <person name="Skrivergaard S."/>
            <person name="Korsgaard B.S."/>
            <person name="Schreiber L."/>
            <person name="Marshall I.P."/>
            <person name="Finster K."/>
            <person name="Schramm A."/>
        </authorList>
    </citation>
    <scope>NUCLEOTIDE SEQUENCE [LARGE SCALE GENOMIC DNA]</scope>
    <source>
        <strain evidence="1 2">S3-2</strain>
    </source>
</reference>